<dbReference type="Pfam" id="PF13173">
    <property type="entry name" value="AAA_14"/>
    <property type="match status" value="1"/>
</dbReference>
<evidence type="ECO:0000313" key="3">
    <source>
        <dbReference type="Proteomes" id="UP000195447"/>
    </source>
</evidence>
<dbReference type="PANTHER" id="PTHR33295:SF18">
    <property type="entry name" value="AAA+ ATPASE DOMAIN-CONTAINING PROTEIN"/>
    <property type="match status" value="1"/>
</dbReference>
<evidence type="ECO:0000259" key="1">
    <source>
        <dbReference type="Pfam" id="PF13173"/>
    </source>
</evidence>
<dbReference type="Gene3D" id="3.40.50.300">
    <property type="entry name" value="P-loop containing nucleotide triphosphate hydrolases"/>
    <property type="match status" value="1"/>
</dbReference>
<protein>
    <recommendedName>
        <fullName evidence="1">AAA domain-containing protein</fullName>
    </recommendedName>
</protein>
<proteinExistence type="predicted"/>
<dbReference type="InterPro" id="IPR041682">
    <property type="entry name" value="AAA_14"/>
</dbReference>
<dbReference type="AlphaFoldDB" id="A0A1Y4LZ52"/>
<sequence length="172" mass="19907">MSMIFERNHYLRQIISLSKNGRVKIITGIRRCGKSFLLKTLFTRYLRNNGIGDDHIIYLALDDISNNRLLNPMELDSYIRCLIKDNSTYYVILDEIQRVFTIVNPILTEGKILLTTNEVISAVRNAWSKYQNMTDAYCRTRSTFSSFRLANGNECVVNSNGTSYTCKFSYDL</sequence>
<gene>
    <name evidence="2" type="ORF">B5F14_00345</name>
</gene>
<dbReference type="PANTHER" id="PTHR33295">
    <property type="entry name" value="ATPASE"/>
    <property type="match status" value="1"/>
</dbReference>
<dbReference type="SUPFAM" id="SSF52540">
    <property type="entry name" value="P-loop containing nucleoside triphosphate hydrolases"/>
    <property type="match status" value="1"/>
</dbReference>
<dbReference type="EMBL" id="NFKM01000001">
    <property type="protein sequence ID" value="OUP61878.1"/>
    <property type="molecule type" value="Genomic_DNA"/>
</dbReference>
<dbReference type="Proteomes" id="UP000195447">
    <property type="component" value="Unassembled WGS sequence"/>
</dbReference>
<dbReference type="InterPro" id="IPR027417">
    <property type="entry name" value="P-loop_NTPase"/>
</dbReference>
<evidence type="ECO:0000313" key="2">
    <source>
        <dbReference type="EMBL" id="OUP61878.1"/>
    </source>
</evidence>
<accession>A0A1Y4LZ52</accession>
<dbReference type="RefSeq" id="WP_087157978.1">
    <property type="nucleotide sequence ID" value="NZ_JACJKM010000028.1"/>
</dbReference>
<comment type="caution">
    <text evidence="2">The sequence shown here is derived from an EMBL/GenBank/DDBJ whole genome shotgun (WGS) entry which is preliminary data.</text>
</comment>
<reference evidence="3" key="1">
    <citation type="submission" date="2017-04" db="EMBL/GenBank/DDBJ databases">
        <title>Function of individual gut microbiota members based on whole genome sequencing of pure cultures obtained from chicken caecum.</title>
        <authorList>
            <person name="Medvecky M."/>
            <person name="Cejkova D."/>
            <person name="Polansky O."/>
            <person name="Karasova D."/>
            <person name="Kubasova T."/>
            <person name="Cizek A."/>
            <person name="Rychlik I."/>
        </authorList>
    </citation>
    <scope>NUCLEOTIDE SEQUENCE [LARGE SCALE GENOMIC DNA]</scope>
    <source>
        <strain evidence="3">An178</strain>
    </source>
</reference>
<organism evidence="2 3">
    <name type="scientific">Faecalitalea cylindroides</name>
    <dbReference type="NCBI Taxonomy" id="39483"/>
    <lineage>
        <taxon>Bacteria</taxon>
        <taxon>Bacillati</taxon>
        <taxon>Bacillota</taxon>
        <taxon>Erysipelotrichia</taxon>
        <taxon>Erysipelotrichales</taxon>
        <taxon>Erysipelotrichaceae</taxon>
        <taxon>Faecalitalea</taxon>
    </lineage>
</organism>
<feature type="domain" description="AAA" evidence="1">
    <location>
        <begin position="22"/>
        <end position="102"/>
    </location>
</feature>
<keyword evidence="3" id="KW-1185">Reference proteome</keyword>
<name>A0A1Y4LZ52_9FIRM</name>